<evidence type="ECO:0000313" key="2">
    <source>
        <dbReference type="EMBL" id="MDP9825214.1"/>
    </source>
</evidence>
<proteinExistence type="predicted"/>
<keyword evidence="1" id="KW-0472">Membrane</keyword>
<keyword evidence="3" id="KW-1185">Reference proteome</keyword>
<organism evidence="2 3">
    <name type="scientific">Kineosporia succinea</name>
    <dbReference type="NCBI Taxonomy" id="84632"/>
    <lineage>
        <taxon>Bacteria</taxon>
        <taxon>Bacillati</taxon>
        <taxon>Actinomycetota</taxon>
        <taxon>Actinomycetes</taxon>
        <taxon>Kineosporiales</taxon>
        <taxon>Kineosporiaceae</taxon>
        <taxon>Kineosporia</taxon>
    </lineage>
</organism>
<comment type="caution">
    <text evidence="2">The sequence shown here is derived from an EMBL/GenBank/DDBJ whole genome shotgun (WGS) entry which is preliminary data.</text>
</comment>
<name>A0ABT9NXQ2_9ACTN</name>
<gene>
    <name evidence="2" type="ORF">J2S57_000963</name>
</gene>
<evidence type="ECO:0000256" key="1">
    <source>
        <dbReference type="SAM" id="Phobius"/>
    </source>
</evidence>
<keyword evidence="1" id="KW-1133">Transmembrane helix</keyword>
<evidence type="ECO:0000313" key="3">
    <source>
        <dbReference type="Proteomes" id="UP001235712"/>
    </source>
</evidence>
<dbReference type="Proteomes" id="UP001235712">
    <property type="component" value="Unassembled WGS sequence"/>
</dbReference>
<dbReference type="RefSeq" id="WP_307238765.1">
    <property type="nucleotide sequence ID" value="NZ_JAUSQZ010000001.1"/>
</dbReference>
<protein>
    <recommendedName>
        <fullName evidence="4">ATP synthase F0 subunit 8</fullName>
    </recommendedName>
</protein>
<sequence length="51" mass="5839">MSAVTTSLAVCTLAAWISWLVFCFALLRKHPDRAQYILKVAAIVKFWRRVS</sequence>
<reference evidence="2 3" key="1">
    <citation type="submission" date="2023-07" db="EMBL/GenBank/DDBJ databases">
        <title>Sequencing the genomes of 1000 actinobacteria strains.</title>
        <authorList>
            <person name="Klenk H.-P."/>
        </authorList>
    </citation>
    <scope>NUCLEOTIDE SEQUENCE [LARGE SCALE GENOMIC DNA]</scope>
    <source>
        <strain evidence="2 3">DSM 44388</strain>
    </source>
</reference>
<evidence type="ECO:0008006" key="4">
    <source>
        <dbReference type="Google" id="ProtNLM"/>
    </source>
</evidence>
<feature type="transmembrane region" description="Helical" evidence="1">
    <location>
        <begin position="6"/>
        <end position="27"/>
    </location>
</feature>
<dbReference type="EMBL" id="JAUSQZ010000001">
    <property type="protein sequence ID" value="MDP9825214.1"/>
    <property type="molecule type" value="Genomic_DNA"/>
</dbReference>
<keyword evidence="1" id="KW-0812">Transmembrane</keyword>
<accession>A0ABT9NXQ2</accession>